<evidence type="ECO:0000256" key="3">
    <source>
        <dbReference type="ARBA" id="ARBA00022946"/>
    </source>
</evidence>
<keyword evidence="3" id="KW-0809">Transit peptide</keyword>
<evidence type="ECO:0000313" key="5">
    <source>
        <dbReference type="Proteomes" id="UP001179952"/>
    </source>
</evidence>
<accession>A0AAV9BR86</accession>
<gene>
    <name evidence="4" type="ORF">QJS04_geneDACA003689</name>
</gene>
<protein>
    <submittedName>
        <fullName evidence="4">Uncharacterized protein</fullName>
    </submittedName>
</protein>
<keyword evidence="5" id="KW-1185">Reference proteome</keyword>
<name>A0AAV9BR86_ACOGR</name>
<dbReference type="PANTHER" id="PTHR13068">
    <property type="entry name" value="CGI-12 PROTEIN-RELATED"/>
    <property type="match status" value="1"/>
</dbReference>
<comment type="caution">
    <text evidence="4">The sequence shown here is derived from an EMBL/GenBank/DDBJ whole genome shotgun (WGS) entry which is preliminary data.</text>
</comment>
<comment type="similarity">
    <text evidence="1">Belongs to the mTERF family.</text>
</comment>
<organism evidence="4 5">
    <name type="scientific">Acorus gramineus</name>
    <name type="common">Dwarf sweet flag</name>
    <dbReference type="NCBI Taxonomy" id="55184"/>
    <lineage>
        <taxon>Eukaryota</taxon>
        <taxon>Viridiplantae</taxon>
        <taxon>Streptophyta</taxon>
        <taxon>Embryophyta</taxon>
        <taxon>Tracheophyta</taxon>
        <taxon>Spermatophyta</taxon>
        <taxon>Magnoliopsida</taxon>
        <taxon>Liliopsida</taxon>
        <taxon>Acoraceae</taxon>
        <taxon>Acorus</taxon>
    </lineage>
</organism>
<dbReference type="PANTHER" id="PTHR13068:SF236">
    <property type="entry name" value="OS02G0749800 PROTEIN"/>
    <property type="match status" value="1"/>
</dbReference>
<keyword evidence="2" id="KW-0805">Transcription regulation</keyword>
<dbReference type="InterPro" id="IPR038538">
    <property type="entry name" value="MTERF_sf"/>
</dbReference>
<dbReference type="InterPro" id="IPR003690">
    <property type="entry name" value="MTERF"/>
</dbReference>
<dbReference type="Pfam" id="PF02536">
    <property type="entry name" value="mTERF"/>
    <property type="match status" value="1"/>
</dbReference>
<dbReference type="GO" id="GO:0006353">
    <property type="term" value="P:DNA-templated transcription termination"/>
    <property type="evidence" value="ECO:0007669"/>
    <property type="project" value="UniProtKB-KW"/>
</dbReference>
<keyword evidence="2" id="KW-0804">Transcription</keyword>
<dbReference type="Proteomes" id="UP001179952">
    <property type="component" value="Unassembled WGS sequence"/>
</dbReference>
<proteinExistence type="inferred from homology"/>
<evidence type="ECO:0000256" key="1">
    <source>
        <dbReference type="ARBA" id="ARBA00007692"/>
    </source>
</evidence>
<keyword evidence="2" id="KW-0806">Transcription termination</keyword>
<dbReference type="GO" id="GO:0003676">
    <property type="term" value="F:nucleic acid binding"/>
    <property type="evidence" value="ECO:0007669"/>
    <property type="project" value="InterPro"/>
</dbReference>
<evidence type="ECO:0000313" key="4">
    <source>
        <dbReference type="EMBL" id="KAK1278662.1"/>
    </source>
</evidence>
<sequence>MQLSEKKIKRKFEFFVGELGWEPSSLSGCPVLLCYDLEKRVIPRCSVLQVLLSKDLIKKDMQWTTALMLTEKQFLERFVAKYEQEAPELMRTYQHMTEQNPRELMSKAT</sequence>
<dbReference type="EMBL" id="JAUJYN010000002">
    <property type="protein sequence ID" value="KAK1278662.1"/>
    <property type="molecule type" value="Genomic_DNA"/>
</dbReference>
<dbReference type="Gene3D" id="1.25.70.10">
    <property type="entry name" value="Transcription termination factor 3, mitochondrial"/>
    <property type="match status" value="1"/>
</dbReference>
<dbReference type="AlphaFoldDB" id="A0AAV9BR86"/>
<reference evidence="4" key="1">
    <citation type="journal article" date="2023" name="Nat. Commun.">
        <title>Diploid and tetraploid genomes of Acorus and the evolution of monocots.</title>
        <authorList>
            <person name="Ma L."/>
            <person name="Liu K.W."/>
            <person name="Li Z."/>
            <person name="Hsiao Y.Y."/>
            <person name="Qi Y."/>
            <person name="Fu T."/>
            <person name="Tang G.D."/>
            <person name="Zhang D."/>
            <person name="Sun W.H."/>
            <person name="Liu D.K."/>
            <person name="Li Y."/>
            <person name="Chen G.Z."/>
            <person name="Liu X.D."/>
            <person name="Liao X.Y."/>
            <person name="Jiang Y.T."/>
            <person name="Yu X."/>
            <person name="Hao Y."/>
            <person name="Huang J."/>
            <person name="Zhao X.W."/>
            <person name="Ke S."/>
            <person name="Chen Y.Y."/>
            <person name="Wu W.L."/>
            <person name="Hsu J.L."/>
            <person name="Lin Y.F."/>
            <person name="Huang M.D."/>
            <person name="Li C.Y."/>
            <person name="Huang L."/>
            <person name="Wang Z.W."/>
            <person name="Zhao X."/>
            <person name="Zhong W.Y."/>
            <person name="Peng D.H."/>
            <person name="Ahmad S."/>
            <person name="Lan S."/>
            <person name="Zhang J.S."/>
            <person name="Tsai W.C."/>
            <person name="Van de Peer Y."/>
            <person name="Liu Z.J."/>
        </authorList>
    </citation>
    <scope>NUCLEOTIDE SEQUENCE</scope>
    <source>
        <strain evidence="4">SCP</strain>
    </source>
</reference>
<reference evidence="4" key="2">
    <citation type="submission" date="2023-06" db="EMBL/GenBank/DDBJ databases">
        <authorList>
            <person name="Ma L."/>
            <person name="Liu K.-W."/>
            <person name="Li Z."/>
            <person name="Hsiao Y.-Y."/>
            <person name="Qi Y."/>
            <person name="Fu T."/>
            <person name="Tang G."/>
            <person name="Zhang D."/>
            <person name="Sun W.-H."/>
            <person name="Liu D.-K."/>
            <person name="Li Y."/>
            <person name="Chen G.-Z."/>
            <person name="Liu X.-D."/>
            <person name="Liao X.-Y."/>
            <person name="Jiang Y.-T."/>
            <person name="Yu X."/>
            <person name="Hao Y."/>
            <person name="Huang J."/>
            <person name="Zhao X.-W."/>
            <person name="Ke S."/>
            <person name="Chen Y.-Y."/>
            <person name="Wu W.-L."/>
            <person name="Hsu J.-L."/>
            <person name="Lin Y.-F."/>
            <person name="Huang M.-D."/>
            <person name="Li C.-Y."/>
            <person name="Huang L."/>
            <person name="Wang Z.-W."/>
            <person name="Zhao X."/>
            <person name="Zhong W.-Y."/>
            <person name="Peng D.-H."/>
            <person name="Ahmad S."/>
            <person name="Lan S."/>
            <person name="Zhang J.-S."/>
            <person name="Tsai W.-C."/>
            <person name="Van De Peer Y."/>
            <person name="Liu Z.-J."/>
        </authorList>
    </citation>
    <scope>NUCLEOTIDE SEQUENCE</scope>
    <source>
        <strain evidence="4">SCP</strain>
        <tissue evidence="4">Leaves</tissue>
    </source>
</reference>
<evidence type="ECO:0000256" key="2">
    <source>
        <dbReference type="ARBA" id="ARBA00022472"/>
    </source>
</evidence>